<protein>
    <recommendedName>
        <fullName evidence="2">histidine kinase</fullName>
        <ecNumber evidence="2">2.7.13.3</ecNumber>
    </recommendedName>
</protein>
<feature type="region of interest" description="Disordered" evidence="7">
    <location>
        <begin position="374"/>
        <end position="394"/>
    </location>
</feature>
<comment type="catalytic activity">
    <reaction evidence="1">
        <text>ATP + protein L-histidine = ADP + protein N-phospho-L-histidine.</text>
        <dbReference type="EC" id="2.7.13.3"/>
    </reaction>
</comment>
<dbReference type="InterPro" id="IPR050736">
    <property type="entry name" value="Sensor_HK_Regulatory"/>
</dbReference>
<dbReference type="InterPro" id="IPR005467">
    <property type="entry name" value="His_kinase_dom"/>
</dbReference>
<dbReference type="KEGG" id="lpav:PLANPX_3001"/>
<feature type="region of interest" description="Disordered" evidence="7">
    <location>
        <begin position="54"/>
        <end position="80"/>
    </location>
</feature>
<dbReference type="SUPFAM" id="SSF55874">
    <property type="entry name" value="ATPase domain of HSP90 chaperone/DNA topoisomerase II/histidine kinase"/>
    <property type="match status" value="1"/>
</dbReference>
<evidence type="ECO:0000256" key="1">
    <source>
        <dbReference type="ARBA" id="ARBA00000085"/>
    </source>
</evidence>
<evidence type="ECO:0000256" key="6">
    <source>
        <dbReference type="ARBA" id="ARBA00023012"/>
    </source>
</evidence>
<dbReference type="InterPro" id="IPR036097">
    <property type="entry name" value="HisK_dim/P_sf"/>
</dbReference>
<proteinExistence type="predicted"/>
<dbReference type="CDD" id="cd00082">
    <property type="entry name" value="HisKA"/>
    <property type="match status" value="1"/>
</dbReference>
<evidence type="ECO:0000259" key="8">
    <source>
        <dbReference type="PROSITE" id="PS50109"/>
    </source>
</evidence>
<dbReference type="PANTHER" id="PTHR43711:SF1">
    <property type="entry name" value="HISTIDINE KINASE 1"/>
    <property type="match status" value="1"/>
</dbReference>
<evidence type="ECO:0000256" key="7">
    <source>
        <dbReference type="SAM" id="MobiDB-lite"/>
    </source>
</evidence>
<dbReference type="PROSITE" id="PS50109">
    <property type="entry name" value="HIS_KIN"/>
    <property type="match status" value="1"/>
</dbReference>
<dbReference type="InterPro" id="IPR004358">
    <property type="entry name" value="Sig_transdc_His_kin-like_C"/>
</dbReference>
<dbReference type="Gene3D" id="1.10.287.130">
    <property type="match status" value="1"/>
</dbReference>
<dbReference type="GO" id="GO:0000155">
    <property type="term" value="F:phosphorelay sensor kinase activity"/>
    <property type="evidence" value="ECO:0007669"/>
    <property type="project" value="InterPro"/>
</dbReference>
<name>A0A5K7XKE3_9BACT</name>
<evidence type="ECO:0000256" key="5">
    <source>
        <dbReference type="ARBA" id="ARBA00022777"/>
    </source>
</evidence>
<feature type="domain" description="Histidine kinase" evidence="8">
    <location>
        <begin position="159"/>
        <end position="377"/>
    </location>
</feature>
<evidence type="ECO:0000256" key="2">
    <source>
        <dbReference type="ARBA" id="ARBA00012438"/>
    </source>
</evidence>
<dbReference type="SUPFAM" id="SSF47384">
    <property type="entry name" value="Homodimeric domain of signal transducing histidine kinase"/>
    <property type="match status" value="1"/>
</dbReference>
<sequence>MRLADFILSSVEPIQAEWEIFARSIGAGENLDELALRDHAGQILLATARNMKAPQTAAERAKKSKGLKPSQEDDTLDGASESHAVDRLGLGFDLLEVMSEYRALRASILRLWDESSPDESDRDVDDITRFNESIDQSITKAVASYTSRVDQARDMFLAILGHDLRNPLNSISINAQLVPLVSADPAEAIACGRQISRNVSVMERMIADLLDYTRTRLGAGMPVTPAPLDLGDLAVDLFEEFRTAHPARNIQLRTEGDLNGQWDSDRVRQAISNLLGNAIQHGSADYPVTVSLRGEASNVFIEVHNGGDPIPPGELQKIFDPLIRGSGAEHPKKNRPGSIGMGLYIAREVAKSHSGRIDVTSTAEDGTAFTIRLPRDSAPRHGQPILDAEHIDRM</sequence>
<accession>A0A5K7XKE3</accession>
<keyword evidence="5 9" id="KW-0418">Kinase</keyword>
<dbReference type="Pfam" id="PF02518">
    <property type="entry name" value="HATPase_c"/>
    <property type="match status" value="1"/>
</dbReference>
<reference evidence="10" key="1">
    <citation type="submission" date="2019-10" db="EMBL/GenBank/DDBJ databases">
        <title>Lacipirellula parvula gen. nov., sp. nov., representing a lineage of planctomycetes widespread in freshwater anoxic habitats, and description of the family Lacipirellulaceae.</title>
        <authorList>
            <person name="Dedysh S.N."/>
            <person name="Kulichevskaya I.S."/>
            <person name="Beletsky A.V."/>
            <person name="Rakitin A.L."/>
            <person name="Mardanov A.V."/>
            <person name="Ivanova A.A."/>
            <person name="Saltykova V.X."/>
            <person name="Rijpstra W.I.C."/>
            <person name="Sinninghe Damste J.S."/>
            <person name="Ravin N.V."/>
        </authorList>
    </citation>
    <scope>NUCLEOTIDE SEQUENCE [LARGE SCALE GENOMIC DNA]</scope>
    <source>
        <strain evidence="10">PX69</strain>
    </source>
</reference>
<gene>
    <name evidence="9" type="ORF">PLANPX_3001</name>
</gene>
<dbReference type="Pfam" id="PF00512">
    <property type="entry name" value="HisKA"/>
    <property type="match status" value="1"/>
</dbReference>
<dbReference type="RefSeq" id="WP_152099173.1">
    <property type="nucleotide sequence ID" value="NZ_AP021861.1"/>
</dbReference>
<dbReference type="InterPro" id="IPR003594">
    <property type="entry name" value="HATPase_dom"/>
</dbReference>
<evidence type="ECO:0000256" key="3">
    <source>
        <dbReference type="ARBA" id="ARBA00022553"/>
    </source>
</evidence>
<evidence type="ECO:0000313" key="9">
    <source>
        <dbReference type="EMBL" id="BBO33389.1"/>
    </source>
</evidence>
<organism evidence="9 10">
    <name type="scientific">Lacipirellula parvula</name>
    <dbReference type="NCBI Taxonomy" id="2650471"/>
    <lineage>
        <taxon>Bacteria</taxon>
        <taxon>Pseudomonadati</taxon>
        <taxon>Planctomycetota</taxon>
        <taxon>Planctomycetia</taxon>
        <taxon>Pirellulales</taxon>
        <taxon>Lacipirellulaceae</taxon>
        <taxon>Lacipirellula</taxon>
    </lineage>
</organism>
<dbReference type="EMBL" id="AP021861">
    <property type="protein sequence ID" value="BBO33389.1"/>
    <property type="molecule type" value="Genomic_DNA"/>
</dbReference>
<keyword evidence="4" id="KW-0808">Transferase</keyword>
<dbReference type="PANTHER" id="PTHR43711">
    <property type="entry name" value="TWO-COMPONENT HISTIDINE KINASE"/>
    <property type="match status" value="1"/>
</dbReference>
<dbReference type="AlphaFoldDB" id="A0A5K7XKE3"/>
<dbReference type="InterPro" id="IPR036890">
    <property type="entry name" value="HATPase_C_sf"/>
</dbReference>
<evidence type="ECO:0000313" key="10">
    <source>
        <dbReference type="Proteomes" id="UP000326837"/>
    </source>
</evidence>
<evidence type="ECO:0000256" key="4">
    <source>
        <dbReference type="ARBA" id="ARBA00022679"/>
    </source>
</evidence>
<keyword evidence="10" id="KW-1185">Reference proteome</keyword>
<dbReference type="InterPro" id="IPR003661">
    <property type="entry name" value="HisK_dim/P_dom"/>
</dbReference>
<dbReference type="SMART" id="SM00387">
    <property type="entry name" value="HATPase_c"/>
    <property type="match status" value="1"/>
</dbReference>
<dbReference type="SMART" id="SM00388">
    <property type="entry name" value="HisKA"/>
    <property type="match status" value="1"/>
</dbReference>
<keyword evidence="6" id="KW-0902">Two-component regulatory system</keyword>
<dbReference type="Proteomes" id="UP000326837">
    <property type="component" value="Chromosome"/>
</dbReference>
<dbReference type="Gene3D" id="3.30.565.10">
    <property type="entry name" value="Histidine kinase-like ATPase, C-terminal domain"/>
    <property type="match status" value="1"/>
</dbReference>
<dbReference type="PRINTS" id="PR00344">
    <property type="entry name" value="BCTRLSENSOR"/>
</dbReference>
<keyword evidence="3" id="KW-0597">Phosphoprotein</keyword>
<dbReference type="EC" id="2.7.13.3" evidence="2"/>